<accession>A0ABQ9FPT8</accession>
<dbReference type="EMBL" id="JARBDR010000214">
    <property type="protein sequence ID" value="KAJ8319304.1"/>
    <property type="molecule type" value="Genomic_DNA"/>
</dbReference>
<evidence type="ECO:0000313" key="1">
    <source>
        <dbReference type="EMBL" id="KAJ8319304.1"/>
    </source>
</evidence>
<name>A0ABQ9FPT8_TEGGR</name>
<proteinExistence type="predicted"/>
<evidence type="ECO:0000313" key="2">
    <source>
        <dbReference type="Proteomes" id="UP001217089"/>
    </source>
</evidence>
<reference evidence="1 2" key="1">
    <citation type="submission" date="2022-12" db="EMBL/GenBank/DDBJ databases">
        <title>Chromosome-level genome of Tegillarca granosa.</title>
        <authorList>
            <person name="Kim J."/>
        </authorList>
    </citation>
    <scope>NUCLEOTIDE SEQUENCE [LARGE SCALE GENOMIC DNA]</scope>
    <source>
        <strain evidence="1">Teg-2019</strain>
        <tissue evidence="1">Adductor muscle</tissue>
    </source>
</reference>
<gene>
    <name evidence="1" type="ORF">KUTeg_004395</name>
</gene>
<dbReference type="Proteomes" id="UP001217089">
    <property type="component" value="Unassembled WGS sequence"/>
</dbReference>
<keyword evidence="2" id="KW-1185">Reference proteome</keyword>
<sequence>MEVNYISVVQSLRFRKGSQRWAYEMSLREGLHFEKRIFHATFATKLECSSFHHESDLGVQNDRKEGMTAFSEKRKPNFTDTYFSWTVAEPFSLIQEHYQKYFAMYLCCKMVLKHRLNEPVKEYLYPDLISCLSNEPLLLFLLFKAHNQLLFSLLILDVPLMHGVYKKSKVDQTW</sequence>
<comment type="caution">
    <text evidence="1">The sequence shown here is derived from an EMBL/GenBank/DDBJ whole genome shotgun (WGS) entry which is preliminary data.</text>
</comment>
<dbReference type="InterPro" id="IPR014748">
    <property type="entry name" value="Enoyl-CoA_hydra_C"/>
</dbReference>
<dbReference type="Gene3D" id="1.10.12.10">
    <property type="entry name" value="Lyase 2-enoyl-coa Hydratase, Chain A, domain 2"/>
    <property type="match status" value="2"/>
</dbReference>
<protein>
    <submittedName>
        <fullName evidence="1">Uncharacterized protein</fullName>
    </submittedName>
</protein>
<organism evidence="1 2">
    <name type="scientific">Tegillarca granosa</name>
    <name type="common">Malaysian cockle</name>
    <name type="synonym">Anadara granosa</name>
    <dbReference type="NCBI Taxonomy" id="220873"/>
    <lineage>
        <taxon>Eukaryota</taxon>
        <taxon>Metazoa</taxon>
        <taxon>Spiralia</taxon>
        <taxon>Lophotrochozoa</taxon>
        <taxon>Mollusca</taxon>
        <taxon>Bivalvia</taxon>
        <taxon>Autobranchia</taxon>
        <taxon>Pteriomorphia</taxon>
        <taxon>Arcoida</taxon>
        <taxon>Arcoidea</taxon>
        <taxon>Arcidae</taxon>
        <taxon>Tegillarca</taxon>
    </lineage>
</organism>